<evidence type="ECO:0000313" key="2">
    <source>
        <dbReference type="EMBL" id="RIV86881.1"/>
    </source>
</evidence>
<dbReference type="Proteomes" id="UP000286576">
    <property type="component" value="Unassembled WGS sequence"/>
</dbReference>
<dbReference type="EMBL" id="QXFL01000003">
    <property type="protein sequence ID" value="RIV86881.1"/>
    <property type="molecule type" value="Genomic_DNA"/>
</dbReference>
<dbReference type="InterPro" id="IPR025948">
    <property type="entry name" value="HTH-like_dom"/>
</dbReference>
<accession>A0A418NTZ9</accession>
<reference evidence="2 3" key="1">
    <citation type="submission" date="2018-08" db="EMBL/GenBank/DDBJ databases">
        <title>Erythrobacter zhengii sp.nov., a bacterium isolated from deep-sea sediment.</title>
        <authorList>
            <person name="Fang C."/>
            <person name="Wu Y.-H."/>
            <person name="Sun C."/>
            <person name="Wang H."/>
            <person name="Cheng H."/>
            <person name="Meng F.-X."/>
            <person name="Wang C.-S."/>
            <person name="Xu X.-W."/>
        </authorList>
    </citation>
    <scope>NUCLEOTIDE SEQUENCE [LARGE SCALE GENOMIC DNA]</scope>
    <source>
        <strain evidence="2 3">V18</strain>
    </source>
</reference>
<keyword evidence="3" id="KW-1185">Reference proteome</keyword>
<dbReference type="PANTHER" id="PTHR47515">
    <property type="entry name" value="LOW CALCIUM RESPONSE LOCUS PROTEIN T"/>
    <property type="match status" value="1"/>
</dbReference>
<sequence>MWHQKLVTPGAKREAVVHAREEHGLSERRACRLVGVSRTVIRYEPARPDDGALRERLREQAAERRRFGYRRLGYLLAREGMRPNHKMLLRIYREEGLRVRRRGVRKRGLGTRRPMVFPDGPNE</sequence>
<organism evidence="2 3">
    <name type="scientific">Aurantiacibacter zhengii</name>
    <dbReference type="NCBI Taxonomy" id="2307003"/>
    <lineage>
        <taxon>Bacteria</taxon>
        <taxon>Pseudomonadati</taxon>
        <taxon>Pseudomonadota</taxon>
        <taxon>Alphaproteobacteria</taxon>
        <taxon>Sphingomonadales</taxon>
        <taxon>Erythrobacteraceae</taxon>
        <taxon>Aurantiacibacter</taxon>
    </lineage>
</organism>
<gene>
    <name evidence="2" type="ORF">D2V07_09430</name>
</gene>
<dbReference type="PANTHER" id="PTHR47515:SF1">
    <property type="entry name" value="BLR2054 PROTEIN"/>
    <property type="match status" value="1"/>
</dbReference>
<dbReference type="AlphaFoldDB" id="A0A418NTZ9"/>
<protein>
    <recommendedName>
        <fullName evidence="1">HTH-like domain-containing protein</fullName>
    </recommendedName>
</protein>
<name>A0A418NTZ9_9SPHN</name>
<evidence type="ECO:0000259" key="1">
    <source>
        <dbReference type="Pfam" id="PF13276"/>
    </source>
</evidence>
<evidence type="ECO:0000313" key="3">
    <source>
        <dbReference type="Proteomes" id="UP000286576"/>
    </source>
</evidence>
<dbReference type="Pfam" id="PF13276">
    <property type="entry name" value="HTH_21"/>
    <property type="match status" value="1"/>
</dbReference>
<proteinExistence type="predicted"/>
<feature type="domain" description="HTH-like" evidence="1">
    <location>
        <begin position="51"/>
        <end position="103"/>
    </location>
</feature>
<comment type="caution">
    <text evidence="2">The sequence shown here is derived from an EMBL/GenBank/DDBJ whole genome shotgun (WGS) entry which is preliminary data.</text>
</comment>